<dbReference type="GO" id="GO:0000030">
    <property type="term" value="F:mannosyltransferase activity"/>
    <property type="evidence" value="ECO:0007669"/>
    <property type="project" value="TreeGrafter"/>
</dbReference>
<dbReference type="EMBL" id="PGGS01001427">
    <property type="protein sequence ID" value="PNH00411.1"/>
    <property type="molecule type" value="Genomic_DNA"/>
</dbReference>
<protein>
    <submittedName>
        <fullName evidence="2">Uncharacterized protein</fullName>
    </submittedName>
</protein>
<dbReference type="PANTHER" id="PTHR32385">
    <property type="entry name" value="MANNOSYL PHOSPHORYLINOSITOL CERAMIDE SYNTHASE"/>
    <property type="match status" value="1"/>
</dbReference>
<comment type="caution">
    <text evidence="2">The sequence shown here is derived from an EMBL/GenBank/DDBJ whole genome shotgun (WGS) entry which is preliminary data.</text>
</comment>
<feature type="chain" id="PRO_5014357570" evidence="1">
    <location>
        <begin position="25"/>
        <end position="282"/>
    </location>
</feature>
<reference evidence="2 3" key="1">
    <citation type="journal article" date="2017" name="Mol. Biol. Evol.">
        <title>The 4-celled Tetrabaena socialis nuclear genome reveals the essential components for genetic control of cell number at the origin of multicellularity in the volvocine lineage.</title>
        <authorList>
            <person name="Featherston J."/>
            <person name="Arakaki Y."/>
            <person name="Hanschen E.R."/>
            <person name="Ferris P.J."/>
            <person name="Michod R.E."/>
            <person name="Olson B.J.S.C."/>
            <person name="Nozaki H."/>
            <person name="Durand P.M."/>
        </authorList>
    </citation>
    <scope>NUCLEOTIDE SEQUENCE [LARGE SCALE GENOMIC DNA]</scope>
    <source>
        <strain evidence="2 3">NIES-571</strain>
    </source>
</reference>
<dbReference type="InterPro" id="IPR051706">
    <property type="entry name" value="Glycosyltransferase_domain"/>
</dbReference>
<keyword evidence="3" id="KW-1185">Reference proteome</keyword>
<dbReference type="Proteomes" id="UP000236333">
    <property type="component" value="Unassembled WGS sequence"/>
</dbReference>
<dbReference type="InterPro" id="IPR008441">
    <property type="entry name" value="AfumC-like_glycosyl_Trfase"/>
</dbReference>
<sequence length="282" mass="32551">MCTLAVLALVGVVSFLVIMSHSTGREGLTEVPKVLWTYWEDVVMPPVVRFAIDSWKRWNPSWTIHVITNKTIGLYVDVTTFRHADSLQRLSDYVRLNVLAEHGGVWSDASIIMTQSLDWMLRDMDASRCTFFGHYLDGFTTDMRYPILESWFFACTPRNPFVHQWRDAFMLLNEFDSVEAYIAHVRATTDLQNLSIPEYLTIHVAAQLAMQHRIPKDVRDSMYFRKAEDGPFKYLVDNGWDSATAVRSLCTVRREDMPPLVKLRGLEREQVDEGMGAIQCLY</sequence>
<evidence type="ECO:0000256" key="1">
    <source>
        <dbReference type="SAM" id="SignalP"/>
    </source>
</evidence>
<accession>A0A2J7ZJG3</accession>
<organism evidence="2 3">
    <name type="scientific">Tetrabaena socialis</name>
    <dbReference type="NCBI Taxonomy" id="47790"/>
    <lineage>
        <taxon>Eukaryota</taxon>
        <taxon>Viridiplantae</taxon>
        <taxon>Chlorophyta</taxon>
        <taxon>core chlorophytes</taxon>
        <taxon>Chlorophyceae</taxon>
        <taxon>CS clade</taxon>
        <taxon>Chlamydomonadales</taxon>
        <taxon>Tetrabaenaceae</taxon>
        <taxon>Tetrabaena</taxon>
    </lineage>
</organism>
<gene>
    <name evidence="2" type="ORF">TSOC_013769</name>
</gene>
<dbReference type="Gene3D" id="3.90.550.20">
    <property type="match status" value="1"/>
</dbReference>
<name>A0A2J7ZJG3_9CHLO</name>
<dbReference type="Pfam" id="PF05704">
    <property type="entry name" value="Caps_synth"/>
    <property type="match status" value="1"/>
</dbReference>
<dbReference type="GO" id="GO:0051999">
    <property type="term" value="P:mannosyl-inositol phosphorylceramide biosynthetic process"/>
    <property type="evidence" value="ECO:0007669"/>
    <property type="project" value="TreeGrafter"/>
</dbReference>
<dbReference type="SUPFAM" id="SSF53448">
    <property type="entry name" value="Nucleotide-diphospho-sugar transferases"/>
    <property type="match status" value="1"/>
</dbReference>
<keyword evidence="1" id="KW-0732">Signal</keyword>
<evidence type="ECO:0000313" key="2">
    <source>
        <dbReference type="EMBL" id="PNH00411.1"/>
    </source>
</evidence>
<dbReference type="AlphaFoldDB" id="A0A2J7ZJG3"/>
<dbReference type="OrthoDB" id="420206at2759"/>
<dbReference type="GO" id="GO:0016020">
    <property type="term" value="C:membrane"/>
    <property type="evidence" value="ECO:0007669"/>
    <property type="project" value="GOC"/>
</dbReference>
<evidence type="ECO:0000313" key="3">
    <source>
        <dbReference type="Proteomes" id="UP000236333"/>
    </source>
</evidence>
<proteinExistence type="predicted"/>
<feature type="signal peptide" evidence="1">
    <location>
        <begin position="1"/>
        <end position="24"/>
    </location>
</feature>
<dbReference type="PANTHER" id="PTHR32385:SF22">
    <property type="entry name" value="MANNOSYL PHOSPHORYLINOSITOL CERAMIDE SYNTHASE SUR1"/>
    <property type="match status" value="1"/>
</dbReference>
<dbReference type="InterPro" id="IPR029044">
    <property type="entry name" value="Nucleotide-diphossugar_trans"/>
</dbReference>